<dbReference type="STRING" id="1332264.BW730_13560"/>
<evidence type="ECO:0000256" key="1">
    <source>
        <dbReference type="ARBA" id="ARBA00006479"/>
    </source>
</evidence>
<dbReference type="Pfam" id="PF00480">
    <property type="entry name" value="ROK"/>
    <property type="match status" value="2"/>
</dbReference>
<comment type="similarity">
    <text evidence="1">Belongs to the ROK (NagC/XylR) family.</text>
</comment>
<feature type="domain" description="HTH marR-type" evidence="2">
    <location>
        <begin position="16"/>
        <end position="58"/>
    </location>
</feature>
<dbReference type="Pfam" id="PF12802">
    <property type="entry name" value="MarR_2"/>
    <property type="match status" value="1"/>
</dbReference>
<evidence type="ECO:0000313" key="4">
    <source>
        <dbReference type="Proteomes" id="UP000188145"/>
    </source>
</evidence>
<reference evidence="4" key="1">
    <citation type="submission" date="2017-02" db="EMBL/GenBank/DDBJ databases">
        <title>Tessaracoccus aquaemaris sp. nov., isolated from the intestine of a Korean rockfish, Sebastes schlegelii, in a marine aquaculture pond.</title>
        <authorList>
            <person name="Tak E.J."/>
            <person name="Bae J.-W."/>
        </authorList>
    </citation>
    <scope>NUCLEOTIDE SEQUENCE [LARGE SCALE GENOMIC DNA]</scope>
    <source>
        <strain evidence="4">NSG39</strain>
    </source>
</reference>
<dbReference type="KEGG" id="tes:BW730_13560"/>
<dbReference type="EMBL" id="CP019606">
    <property type="protein sequence ID" value="AQP48376.1"/>
    <property type="molecule type" value="Genomic_DNA"/>
</dbReference>
<dbReference type="SUPFAM" id="SSF46785">
    <property type="entry name" value="Winged helix' DNA-binding domain"/>
    <property type="match status" value="1"/>
</dbReference>
<dbReference type="CDD" id="cd23763">
    <property type="entry name" value="ASKHA_ATPase_ROK"/>
    <property type="match status" value="1"/>
</dbReference>
<name>A0A1Q2CQI5_9ACTN</name>
<organism evidence="3 4">
    <name type="scientific">Tessaracoccus aquimaris</name>
    <dbReference type="NCBI Taxonomy" id="1332264"/>
    <lineage>
        <taxon>Bacteria</taxon>
        <taxon>Bacillati</taxon>
        <taxon>Actinomycetota</taxon>
        <taxon>Actinomycetes</taxon>
        <taxon>Propionibacteriales</taxon>
        <taxon>Propionibacteriaceae</taxon>
        <taxon>Tessaracoccus</taxon>
    </lineage>
</organism>
<dbReference type="Proteomes" id="UP000188145">
    <property type="component" value="Chromosome"/>
</dbReference>
<dbReference type="Gene3D" id="3.30.420.40">
    <property type="match status" value="3"/>
</dbReference>
<dbReference type="PANTHER" id="PTHR18964:SF149">
    <property type="entry name" value="BIFUNCTIONAL UDP-N-ACETYLGLUCOSAMINE 2-EPIMERASE_N-ACETYLMANNOSAMINE KINASE"/>
    <property type="match status" value="1"/>
</dbReference>
<dbReference type="InterPro" id="IPR036390">
    <property type="entry name" value="WH_DNA-bd_sf"/>
</dbReference>
<dbReference type="RefSeq" id="WP_077686709.1">
    <property type="nucleotide sequence ID" value="NZ_CP019606.1"/>
</dbReference>
<keyword evidence="4" id="KW-1185">Reference proteome</keyword>
<gene>
    <name evidence="3" type="ORF">BW730_13560</name>
</gene>
<dbReference type="InterPro" id="IPR043129">
    <property type="entry name" value="ATPase_NBD"/>
</dbReference>
<sequence length="375" mass="38993">MAGSLDSGHVRRFNIHLVLRHLREAEGSTASELAGATGLSRPSVNGALAELERLGWIASAGMSTTDLGGRPARRHRFHASAGLLLGVDIGVHGVRVVVGDLSGTLLDERVAGVAPEAMPDARLAVVDALIDAMVNDPGRVWAMGIAVTGPVDSSGRTALFSPLPGWAEVDLPQRFGRRFGWPVLVGNDVKVALLAERQWGVADGVDDVAFVLAGARIGAAATVGGMLLRGHGGAAGEVGALPAVRWGRAVRDLVGNEGALVPGMDLAFRAAASGERGALARVERFADDVATGAAAVTLMLDPEVLVIGGRAAAFAELWVPRFSASLAAQVLRMPEIRISTLGGNHVARGALRLAMLDIERRFFGDELVAARAPRP</sequence>
<dbReference type="Gene3D" id="1.10.10.10">
    <property type="entry name" value="Winged helix-like DNA-binding domain superfamily/Winged helix DNA-binding domain"/>
    <property type="match status" value="1"/>
</dbReference>
<dbReference type="InterPro" id="IPR000835">
    <property type="entry name" value="HTH_MarR-typ"/>
</dbReference>
<dbReference type="OrthoDB" id="37575at2"/>
<evidence type="ECO:0000313" key="3">
    <source>
        <dbReference type="EMBL" id="AQP48376.1"/>
    </source>
</evidence>
<evidence type="ECO:0000259" key="2">
    <source>
        <dbReference type="Pfam" id="PF12802"/>
    </source>
</evidence>
<dbReference type="InterPro" id="IPR000600">
    <property type="entry name" value="ROK"/>
</dbReference>
<proteinExistence type="inferred from homology"/>
<dbReference type="PANTHER" id="PTHR18964">
    <property type="entry name" value="ROK (REPRESSOR, ORF, KINASE) FAMILY"/>
    <property type="match status" value="1"/>
</dbReference>
<dbReference type="GO" id="GO:0003700">
    <property type="term" value="F:DNA-binding transcription factor activity"/>
    <property type="evidence" value="ECO:0007669"/>
    <property type="project" value="InterPro"/>
</dbReference>
<protein>
    <recommendedName>
        <fullName evidence="2">HTH marR-type domain-containing protein</fullName>
    </recommendedName>
</protein>
<accession>A0A1Q2CQI5</accession>
<dbReference type="InterPro" id="IPR036388">
    <property type="entry name" value="WH-like_DNA-bd_sf"/>
</dbReference>
<dbReference type="AlphaFoldDB" id="A0A1Q2CQI5"/>
<dbReference type="SUPFAM" id="SSF53067">
    <property type="entry name" value="Actin-like ATPase domain"/>
    <property type="match status" value="1"/>
</dbReference>